<dbReference type="Gene3D" id="3.10.200.10">
    <property type="entry name" value="Alpha carbonic anhydrase"/>
    <property type="match status" value="1"/>
</dbReference>
<gene>
    <name evidence="3" type="ORF">TTHERM_00192040</name>
</gene>
<evidence type="ECO:0000256" key="2">
    <source>
        <dbReference type="SAM" id="SignalP"/>
    </source>
</evidence>
<dbReference type="SUPFAM" id="SSF51069">
    <property type="entry name" value="Carbonic anhydrase"/>
    <property type="match status" value="1"/>
</dbReference>
<keyword evidence="4" id="KW-1185">Reference proteome</keyword>
<dbReference type="AlphaFoldDB" id="I7LV28"/>
<dbReference type="InterPro" id="IPR036398">
    <property type="entry name" value="CA_dom_sf"/>
</dbReference>
<evidence type="ECO:0000313" key="3">
    <source>
        <dbReference type="EMBL" id="EAR96535.3"/>
    </source>
</evidence>
<dbReference type="InParanoid" id="I7LV28"/>
<feature type="signal peptide" evidence="2">
    <location>
        <begin position="1"/>
        <end position="22"/>
    </location>
</feature>
<organism evidence="3 4">
    <name type="scientific">Tetrahymena thermophila (strain SB210)</name>
    <dbReference type="NCBI Taxonomy" id="312017"/>
    <lineage>
        <taxon>Eukaryota</taxon>
        <taxon>Sar</taxon>
        <taxon>Alveolata</taxon>
        <taxon>Ciliophora</taxon>
        <taxon>Intramacronucleata</taxon>
        <taxon>Oligohymenophorea</taxon>
        <taxon>Hymenostomatida</taxon>
        <taxon>Tetrahymenina</taxon>
        <taxon>Tetrahymenidae</taxon>
        <taxon>Tetrahymena</taxon>
    </lineage>
</organism>
<dbReference type="HOGENOM" id="CLU_1063479_0_0_1"/>
<evidence type="ECO:0000313" key="4">
    <source>
        <dbReference type="Proteomes" id="UP000009168"/>
    </source>
</evidence>
<dbReference type="RefSeq" id="XP_001016780.3">
    <property type="nucleotide sequence ID" value="XM_001016780.3"/>
</dbReference>
<keyword evidence="1 3" id="KW-0812">Transmembrane</keyword>
<dbReference type="GeneID" id="7844836"/>
<accession>I7LV28</accession>
<dbReference type="KEGG" id="tet:TTHERM_00192040"/>
<keyword evidence="2" id="KW-0732">Signal</keyword>
<protein>
    <submittedName>
        <fullName evidence="3">Transmembrane protein, putative</fullName>
    </submittedName>
</protein>
<name>I7LV28_TETTS</name>
<dbReference type="EMBL" id="GG662693">
    <property type="protein sequence ID" value="EAR96535.3"/>
    <property type="molecule type" value="Genomic_DNA"/>
</dbReference>
<keyword evidence="1" id="KW-0472">Membrane</keyword>
<keyword evidence="1" id="KW-1133">Transmembrane helix</keyword>
<evidence type="ECO:0000256" key="1">
    <source>
        <dbReference type="SAM" id="Phobius"/>
    </source>
</evidence>
<dbReference type="Proteomes" id="UP000009168">
    <property type="component" value="Unassembled WGS sequence"/>
</dbReference>
<feature type="transmembrane region" description="Helical" evidence="1">
    <location>
        <begin position="240"/>
        <end position="261"/>
    </location>
</feature>
<feature type="chain" id="PRO_5003711896" evidence="2">
    <location>
        <begin position="23"/>
        <end position="262"/>
    </location>
</feature>
<sequence>MRNIFLLHSMIIMLIQISFIQSQCTTVNNLILKVNTPTDQQSVATTKSYQLVFQDINLNLKYTPQNGVYTISTSQQGASLYVNSNSGSPKQYSLQQILIRGTPMFQINKTYYDMEMQLYFTGTDNIVLSIFLDPILNVSSLNNSQFFENMDPQIIGDQQSINLSNTLQNDFQNKTFVVYENPGITYLSQTYTWLMSSQLIQIDYQTFELFRLAINDPYVTQFYDQVNFNLGTCDLPQATVYAISIYSSLLIVTIAQFMLFLL</sequence>
<reference evidence="4" key="1">
    <citation type="journal article" date="2006" name="PLoS Biol.">
        <title>Macronuclear genome sequence of the ciliate Tetrahymena thermophila, a model eukaryote.</title>
        <authorList>
            <person name="Eisen J.A."/>
            <person name="Coyne R.S."/>
            <person name="Wu M."/>
            <person name="Wu D."/>
            <person name="Thiagarajan M."/>
            <person name="Wortman J.R."/>
            <person name="Badger J.H."/>
            <person name="Ren Q."/>
            <person name="Amedeo P."/>
            <person name="Jones K.M."/>
            <person name="Tallon L.J."/>
            <person name="Delcher A.L."/>
            <person name="Salzberg S.L."/>
            <person name="Silva J.C."/>
            <person name="Haas B.J."/>
            <person name="Majoros W.H."/>
            <person name="Farzad M."/>
            <person name="Carlton J.M."/>
            <person name="Smith R.K. Jr."/>
            <person name="Garg J."/>
            <person name="Pearlman R.E."/>
            <person name="Karrer K.M."/>
            <person name="Sun L."/>
            <person name="Manning G."/>
            <person name="Elde N.C."/>
            <person name="Turkewitz A.P."/>
            <person name="Asai D.J."/>
            <person name="Wilkes D.E."/>
            <person name="Wang Y."/>
            <person name="Cai H."/>
            <person name="Collins K."/>
            <person name="Stewart B.A."/>
            <person name="Lee S.R."/>
            <person name="Wilamowska K."/>
            <person name="Weinberg Z."/>
            <person name="Ruzzo W.L."/>
            <person name="Wloga D."/>
            <person name="Gaertig J."/>
            <person name="Frankel J."/>
            <person name="Tsao C.-C."/>
            <person name="Gorovsky M.A."/>
            <person name="Keeling P.J."/>
            <person name="Waller R.F."/>
            <person name="Patron N.J."/>
            <person name="Cherry J.M."/>
            <person name="Stover N.A."/>
            <person name="Krieger C.J."/>
            <person name="del Toro C."/>
            <person name="Ryder H.F."/>
            <person name="Williamson S.C."/>
            <person name="Barbeau R.A."/>
            <person name="Hamilton E.P."/>
            <person name="Orias E."/>
        </authorList>
    </citation>
    <scope>NUCLEOTIDE SEQUENCE [LARGE SCALE GENOMIC DNA]</scope>
    <source>
        <strain evidence="4">SB210</strain>
    </source>
</reference>
<proteinExistence type="predicted"/>